<comment type="caution">
    <text evidence="1">The sequence shown here is derived from an EMBL/GenBank/DDBJ whole genome shotgun (WGS) entry which is preliminary data.</text>
</comment>
<protein>
    <submittedName>
        <fullName evidence="1">Uncharacterized protein</fullName>
    </submittedName>
</protein>
<evidence type="ECO:0000313" key="1">
    <source>
        <dbReference type="EMBL" id="NGZ87607.1"/>
    </source>
</evidence>
<accession>A0ABX0FT30</accession>
<organism evidence="1 2">
    <name type="scientific">Duganella aceris</name>
    <dbReference type="NCBI Taxonomy" id="2703883"/>
    <lineage>
        <taxon>Bacteria</taxon>
        <taxon>Pseudomonadati</taxon>
        <taxon>Pseudomonadota</taxon>
        <taxon>Betaproteobacteria</taxon>
        <taxon>Burkholderiales</taxon>
        <taxon>Oxalobacteraceae</taxon>
        <taxon>Telluria group</taxon>
        <taxon>Duganella</taxon>
    </lineage>
</organism>
<name>A0ABX0FT30_9BURK</name>
<dbReference type="Proteomes" id="UP000666369">
    <property type="component" value="Unassembled WGS sequence"/>
</dbReference>
<keyword evidence="2" id="KW-1185">Reference proteome</keyword>
<proteinExistence type="predicted"/>
<dbReference type="EMBL" id="JAADJT010000013">
    <property type="protein sequence ID" value="NGZ87607.1"/>
    <property type="molecule type" value="Genomic_DNA"/>
</dbReference>
<sequence length="115" mass="12473">MNLKIENKMLTEATLAKFAPKKNGDGDGADFASMLKHAEVKQSESASQLEQYMKMTPAQRMAASIMKSMGITQAEFDAMSPEQQAAVTAKIAEIMKQQMDEQMAAKQAGKSSPAL</sequence>
<evidence type="ECO:0000313" key="2">
    <source>
        <dbReference type="Proteomes" id="UP000666369"/>
    </source>
</evidence>
<reference evidence="1 2" key="1">
    <citation type="submission" date="2020-01" db="EMBL/GenBank/DDBJ databases">
        <authorList>
            <person name="Lee S.D."/>
        </authorList>
    </citation>
    <scope>NUCLEOTIDE SEQUENCE [LARGE SCALE GENOMIC DNA]</scope>
    <source>
        <strain evidence="1 2">SAP-35</strain>
    </source>
</reference>
<gene>
    <name evidence="1" type="ORF">GW587_25515</name>
</gene>
<dbReference type="RefSeq" id="WP_166107723.1">
    <property type="nucleotide sequence ID" value="NZ_JAADJT010000013.1"/>
</dbReference>
<reference evidence="2" key="2">
    <citation type="submission" date="2023-07" db="EMBL/GenBank/DDBJ databases">
        <title>Duganella aceri sp. nov., isolated from tree sap.</title>
        <authorList>
            <person name="Kim I.S."/>
        </authorList>
    </citation>
    <scope>NUCLEOTIDE SEQUENCE [LARGE SCALE GENOMIC DNA]</scope>
    <source>
        <strain evidence="2">SAP-35</strain>
    </source>
</reference>